<protein>
    <submittedName>
        <fullName evidence="1">Uncharacterized protein</fullName>
    </submittedName>
</protein>
<evidence type="ECO:0000313" key="2">
    <source>
        <dbReference type="Proteomes" id="UP001519460"/>
    </source>
</evidence>
<keyword evidence="2" id="KW-1185">Reference proteome</keyword>
<evidence type="ECO:0000313" key="1">
    <source>
        <dbReference type="EMBL" id="KAK7474001.1"/>
    </source>
</evidence>
<feature type="non-terminal residue" evidence="1">
    <location>
        <position position="1"/>
    </location>
</feature>
<organism evidence="1 2">
    <name type="scientific">Batillaria attramentaria</name>
    <dbReference type="NCBI Taxonomy" id="370345"/>
    <lineage>
        <taxon>Eukaryota</taxon>
        <taxon>Metazoa</taxon>
        <taxon>Spiralia</taxon>
        <taxon>Lophotrochozoa</taxon>
        <taxon>Mollusca</taxon>
        <taxon>Gastropoda</taxon>
        <taxon>Caenogastropoda</taxon>
        <taxon>Sorbeoconcha</taxon>
        <taxon>Cerithioidea</taxon>
        <taxon>Batillariidae</taxon>
        <taxon>Batillaria</taxon>
    </lineage>
</organism>
<proteinExistence type="predicted"/>
<reference evidence="1 2" key="1">
    <citation type="journal article" date="2023" name="Sci. Data">
        <title>Genome assembly of the Korean intertidal mud-creeper Batillaria attramentaria.</title>
        <authorList>
            <person name="Patra A.K."/>
            <person name="Ho P.T."/>
            <person name="Jun S."/>
            <person name="Lee S.J."/>
            <person name="Kim Y."/>
            <person name="Won Y.J."/>
        </authorList>
    </citation>
    <scope>NUCLEOTIDE SEQUENCE [LARGE SCALE GENOMIC DNA]</scope>
    <source>
        <strain evidence="1">Wonlab-2016</strain>
    </source>
</reference>
<dbReference type="EMBL" id="JACVVK020000451">
    <property type="protein sequence ID" value="KAK7474001.1"/>
    <property type="molecule type" value="Genomic_DNA"/>
</dbReference>
<dbReference type="AlphaFoldDB" id="A0ABD0JH82"/>
<dbReference type="Proteomes" id="UP001519460">
    <property type="component" value="Unassembled WGS sequence"/>
</dbReference>
<sequence>NIIVSKNIKYAPGVRVRSFVYCPDLGLGLRQPQPITYIEFVPSSPTPLKRSPDPLPYTFLRARADAVTGIT</sequence>
<comment type="caution">
    <text evidence="1">The sequence shown here is derived from an EMBL/GenBank/DDBJ whole genome shotgun (WGS) entry which is preliminary data.</text>
</comment>
<name>A0ABD0JH82_9CAEN</name>
<accession>A0ABD0JH82</accession>
<gene>
    <name evidence="1" type="ORF">BaRGS_00034770</name>
</gene>